<proteinExistence type="predicted"/>
<keyword evidence="1" id="KW-0812">Transmembrane</keyword>
<dbReference type="EMBL" id="BK057791">
    <property type="protein sequence ID" value="DAE91932.1"/>
    <property type="molecule type" value="Genomic_DNA"/>
</dbReference>
<reference evidence="2" key="1">
    <citation type="journal article" date="2021" name="Proc. Natl. Acad. Sci. U.S.A.">
        <title>A Catalog of Tens of Thousands of Viruses from Human Metagenomes Reveals Hidden Associations with Chronic Diseases.</title>
        <authorList>
            <person name="Tisza M.J."/>
            <person name="Buck C.B."/>
        </authorList>
    </citation>
    <scope>NUCLEOTIDE SEQUENCE</scope>
    <source>
        <strain evidence="2">CtwNf2</strain>
    </source>
</reference>
<organism evidence="2">
    <name type="scientific">Siphoviridae sp. ctwNf2</name>
    <dbReference type="NCBI Taxonomy" id="2827597"/>
    <lineage>
        <taxon>Viruses</taxon>
        <taxon>Duplodnaviria</taxon>
        <taxon>Heunggongvirae</taxon>
        <taxon>Uroviricota</taxon>
        <taxon>Caudoviricetes</taxon>
    </lineage>
</organism>
<evidence type="ECO:0000256" key="1">
    <source>
        <dbReference type="SAM" id="Phobius"/>
    </source>
</evidence>
<feature type="transmembrane region" description="Helical" evidence="1">
    <location>
        <begin position="16"/>
        <end position="33"/>
    </location>
</feature>
<keyword evidence="1" id="KW-1133">Transmembrane helix</keyword>
<accession>A0A8S5RRZ7</accession>
<protein>
    <submittedName>
        <fullName evidence="2">Uncharacterized protein</fullName>
    </submittedName>
</protein>
<sequence length="34" mass="3741">MPTVLFSTPPKLKDRLVLAAVTALILECNVFILL</sequence>
<name>A0A8S5RRZ7_9CAUD</name>
<evidence type="ECO:0000313" key="2">
    <source>
        <dbReference type="EMBL" id="DAE91932.1"/>
    </source>
</evidence>
<keyword evidence="1" id="KW-0472">Membrane</keyword>